<gene>
    <name evidence="10" type="ORF">D9613_006933</name>
</gene>
<evidence type="ECO:0000256" key="8">
    <source>
        <dbReference type="SAM" id="Phobius"/>
    </source>
</evidence>
<evidence type="ECO:0000259" key="9">
    <source>
        <dbReference type="PROSITE" id="PS51751"/>
    </source>
</evidence>
<keyword evidence="5 7" id="KW-1133">Transmembrane helix</keyword>
<dbReference type="InterPro" id="IPR051987">
    <property type="entry name" value="Sigma-2_receptor-like"/>
</dbReference>
<organism evidence="10 11">
    <name type="scientific">Agrocybe pediades</name>
    <dbReference type="NCBI Taxonomy" id="84607"/>
    <lineage>
        <taxon>Eukaryota</taxon>
        <taxon>Fungi</taxon>
        <taxon>Dikarya</taxon>
        <taxon>Basidiomycota</taxon>
        <taxon>Agaricomycotina</taxon>
        <taxon>Agaricomycetes</taxon>
        <taxon>Agaricomycetidae</taxon>
        <taxon>Agaricales</taxon>
        <taxon>Agaricineae</taxon>
        <taxon>Strophariaceae</taxon>
        <taxon>Agrocybe</taxon>
    </lineage>
</organism>
<reference evidence="10 11" key="1">
    <citation type="submission" date="2019-12" db="EMBL/GenBank/DDBJ databases">
        <authorList>
            <person name="Floudas D."/>
            <person name="Bentzer J."/>
            <person name="Ahren D."/>
            <person name="Johansson T."/>
            <person name="Persson P."/>
            <person name="Tunlid A."/>
        </authorList>
    </citation>
    <scope>NUCLEOTIDE SEQUENCE [LARGE SCALE GENOMIC DNA]</scope>
    <source>
        <strain evidence="10 11">CBS 102.39</strain>
    </source>
</reference>
<feature type="transmembrane region" description="Helical" evidence="8">
    <location>
        <begin position="26"/>
        <end position="48"/>
    </location>
</feature>
<evidence type="ECO:0000256" key="7">
    <source>
        <dbReference type="PROSITE-ProRule" id="PRU01087"/>
    </source>
</evidence>
<comment type="similarity">
    <text evidence="2">Belongs to the TMEM97/sigma-2 receptor family.</text>
</comment>
<feature type="domain" description="EXPERA" evidence="9">
    <location>
        <begin position="24"/>
        <end position="183"/>
    </location>
</feature>
<name>A0A8H4QI06_9AGAR</name>
<keyword evidence="6 7" id="KW-0472">Membrane</keyword>
<protein>
    <recommendedName>
        <fullName evidence="9">EXPERA domain-containing protein</fullName>
    </recommendedName>
</protein>
<dbReference type="PANTHER" id="PTHR31204">
    <property type="entry name" value="SIGMA INTRACELLULAR RECEPTOR 2"/>
    <property type="match status" value="1"/>
</dbReference>
<dbReference type="Pfam" id="PF05241">
    <property type="entry name" value="EBP"/>
    <property type="match status" value="1"/>
</dbReference>
<evidence type="ECO:0000256" key="3">
    <source>
        <dbReference type="ARBA" id="ARBA00022692"/>
    </source>
</evidence>
<dbReference type="PANTHER" id="PTHR31204:SF1">
    <property type="entry name" value="SIGMA INTRACELLULAR RECEPTOR 2"/>
    <property type="match status" value="1"/>
</dbReference>
<evidence type="ECO:0000256" key="1">
    <source>
        <dbReference type="ARBA" id="ARBA00004477"/>
    </source>
</evidence>
<feature type="transmembrane region" description="Helical" evidence="8">
    <location>
        <begin position="89"/>
        <end position="108"/>
    </location>
</feature>
<evidence type="ECO:0000256" key="2">
    <source>
        <dbReference type="ARBA" id="ARBA00009096"/>
    </source>
</evidence>
<evidence type="ECO:0000256" key="4">
    <source>
        <dbReference type="ARBA" id="ARBA00022824"/>
    </source>
</evidence>
<comment type="subcellular location">
    <subcellularLocation>
        <location evidence="1">Endoplasmic reticulum membrane</location>
        <topology evidence="1">Multi-pass membrane protein</topology>
    </subcellularLocation>
</comment>
<proteinExistence type="inferred from homology"/>
<evidence type="ECO:0000256" key="5">
    <source>
        <dbReference type="ARBA" id="ARBA00022989"/>
    </source>
</evidence>
<keyword evidence="11" id="KW-1185">Reference proteome</keyword>
<dbReference type="Proteomes" id="UP000521872">
    <property type="component" value="Unassembled WGS sequence"/>
</dbReference>
<dbReference type="PIRSF" id="PIRSF031032">
    <property type="entry name" value="TMP_97_prd"/>
    <property type="match status" value="1"/>
</dbReference>
<dbReference type="EMBL" id="JAACJL010000058">
    <property type="protein sequence ID" value="KAF4611288.1"/>
    <property type="molecule type" value="Genomic_DNA"/>
</dbReference>
<evidence type="ECO:0000256" key="6">
    <source>
        <dbReference type="ARBA" id="ARBA00023136"/>
    </source>
</evidence>
<dbReference type="AlphaFoldDB" id="A0A8H4QI06"/>
<dbReference type="InterPro" id="IPR033118">
    <property type="entry name" value="EXPERA"/>
</dbReference>
<dbReference type="InterPro" id="IPR016964">
    <property type="entry name" value="Sigma2_recept"/>
</dbReference>
<sequence>MLITEKQKRAYPAHAHTPLKTRPLDLLYFLFFAMHLPATLLIDLQYIYPTQLVPNFLKSLVSFYVDMSRDPLIGGINGFFFKDDNTHMTWFKTFIVLEAVFQVPMFVLGLRGLYKGSKSIYPLLAVYAASSATTTLACLTTVLTTPELTPELLARGAVAVSNSQRFLLLSSYVPFFLIPLIMAVDMTARVTRLVKKGVASEEESKKWN</sequence>
<dbReference type="PROSITE" id="PS51751">
    <property type="entry name" value="EXPERA"/>
    <property type="match status" value="1"/>
</dbReference>
<feature type="transmembrane region" description="Helical" evidence="8">
    <location>
        <begin position="166"/>
        <end position="186"/>
    </location>
</feature>
<keyword evidence="4" id="KW-0256">Endoplasmic reticulum</keyword>
<accession>A0A8H4QI06</accession>
<dbReference type="GO" id="GO:0005789">
    <property type="term" value="C:endoplasmic reticulum membrane"/>
    <property type="evidence" value="ECO:0007669"/>
    <property type="project" value="UniProtKB-SubCell"/>
</dbReference>
<feature type="transmembrane region" description="Helical" evidence="8">
    <location>
        <begin position="120"/>
        <end position="146"/>
    </location>
</feature>
<evidence type="ECO:0000313" key="11">
    <source>
        <dbReference type="Proteomes" id="UP000521872"/>
    </source>
</evidence>
<comment type="caution">
    <text evidence="10">The sequence shown here is derived from an EMBL/GenBank/DDBJ whole genome shotgun (WGS) entry which is preliminary data.</text>
</comment>
<evidence type="ECO:0000313" key="10">
    <source>
        <dbReference type="EMBL" id="KAF4611288.1"/>
    </source>
</evidence>
<keyword evidence="3 7" id="KW-0812">Transmembrane</keyword>